<dbReference type="Proteomes" id="UP001153678">
    <property type="component" value="Unassembled WGS sequence"/>
</dbReference>
<proteinExistence type="predicted"/>
<comment type="caution">
    <text evidence="1">The sequence shown here is derived from an EMBL/GenBank/DDBJ whole genome shotgun (WGS) entry which is preliminary data.</text>
</comment>
<keyword evidence="2" id="KW-1185">Reference proteome</keyword>
<accession>A0A9W4WTT5</accession>
<evidence type="ECO:0000313" key="1">
    <source>
        <dbReference type="EMBL" id="CAI2178437.1"/>
    </source>
</evidence>
<name>A0A9W4WTT5_9GLOM</name>
<evidence type="ECO:0000313" key="2">
    <source>
        <dbReference type="Proteomes" id="UP001153678"/>
    </source>
</evidence>
<gene>
    <name evidence="1" type="ORF">FWILDA_LOCUS8585</name>
</gene>
<protein>
    <submittedName>
        <fullName evidence="1">16938_t:CDS:1</fullName>
    </submittedName>
</protein>
<sequence>MRVLAVRPKPASCDDGLGFVNGQLQYHLVLSPVSCDDAYGPHTVKNEVNKDFVMKLLEMRYGDRSC</sequence>
<organism evidence="1 2">
    <name type="scientific">Funneliformis geosporum</name>
    <dbReference type="NCBI Taxonomy" id="1117311"/>
    <lineage>
        <taxon>Eukaryota</taxon>
        <taxon>Fungi</taxon>
        <taxon>Fungi incertae sedis</taxon>
        <taxon>Mucoromycota</taxon>
        <taxon>Glomeromycotina</taxon>
        <taxon>Glomeromycetes</taxon>
        <taxon>Glomerales</taxon>
        <taxon>Glomeraceae</taxon>
        <taxon>Funneliformis</taxon>
    </lineage>
</organism>
<dbReference type="AlphaFoldDB" id="A0A9W4WTT5"/>
<dbReference type="EMBL" id="CAMKVN010001853">
    <property type="protein sequence ID" value="CAI2178437.1"/>
    <property type="molecule type" value="Genomic_DNA"/>
</dbReference>
<reference evidence="1" key="1">
    <citation type="submission" date="2022-08" db="EMBL/GenBank/DDBJ databases">
        <authorList>
            <person name="Kallberg Y."/>
            <person name="Tangrot J."/>
            <person name="Rosling A."/>
        </authorList>
    </citation>
    <scope>NUCLEOTIDE SEQUENCE</scope>
    <source>
        <strain evidence="1">Wild A</strain>
    </source>
</reference>